<proteinExistence type="predicted"/>
<comment type="caution">
    <text evidence="1">The sequence shown here is derived from an EMBL/GenBank/DDBJ whole genome shotgun (WGS) entry which is preliminary data.</text>
</comment>
<dbReference type="EMBL" id="CABDUW010000030">
    <property type="protein sequence ID" value="VTJ53522.1"/>
    <property type="molecule type" value="Genomic_DNA"/>
</dbReference>
<dbReference type="Proteomes" id="UP000335636">
    <property type="component" value="Unassembled WGS sequence"/>
</dbReference>
<gene>
    <name evidence="1" type="ORF">MONAX_5E002511</name>
</gene>
<reference evidence="1" key="1">
    <citation type="submission" date="2019-04" db="EMBL/GenBank/DDBJ databases">
        <authorList>
            <person name="Alioto T."/>
            <person name="Alioto T."/>
        </authorList>
    </citation>
    <scope>NUCLEOTIDE SEQUENCE [LARGE SCALE GENOMIC DNA]</scope>
</reference>
<feature type="non-terminal residue" evidence="1">
    <location>
        <position position="1"/>
    </location>
</feature>
<name>A0A5E4A9Z9_MARMO</name>
<evidence type="ECO:0000313" key="2">
    <source>
        <dbReference type="Proteomes" id="UP000335636"/>
    </source>
</evidence>
<keyword evidence="2" id="KW-1185">Reference proteome</keyword>
<dbReference type="AlphaFoldDB" id="A0A5E4A9Z9"/>
<protein>
    <submittedName>
        <fullName evidence="1">Uncharacterized protein</fullName>
    </submittedName>
</protein>
<feature type="non-terminal residue" evidence="1">
    <location>
        <position position="52"/>
    </location>
</feature>
<evidence type="ECO:0000313" key="1">
    <source>
        <dbReference type="EMBL" id="VTJ53522.1"/>
    </source>
</evidence>
<accession>A0A5E4A9Z9</accession>
<organism evidence="1 2">
    <name type="scientific">Marmota monax</name>
    <name type="common">Woodchuck</name>
    <dbReference type="NCBI Taxonomy" id="9995"/>
    <lineage>
        <taxon>Eukaryota</taxon>
        <taxon>Metazoa</taxon>
        <taxon>Chordata</taxon>
        <taxon>Craniata</taxon>
        <taxon>Vertebrata</taxon>
        <taxon>Euteleostomi</taxon>
        <taxon>Mammalia</taxon>
        <taxon>Eutheria</taxon>
        <taxon>Euarchontoglires</taxon>
        <taxon>Glires</taxon>
        <taxon>Rodentia</taxon>
        <taxon>Sciuromorpha</taxon>
        <taxon>Sciuridae</taxon>
        <taxon>Xerinae</taxon>
        <taxon>Marmotini</taxon>
        <taxon>Marmota</taxon>
    </lineage>
</organism>
<sequence>RPNSTVLLNIYSSLHEMFRMNGQIEGDSALGWKESNLSSHWDSQSSVLQEKE</sequence>